<evidence type="ECO:0000256" key="4">
    <source>
        <dbReference type="SAM" id="SignalP"/>
    </source>
</evidence>
<keyword evidence="6" id="KW-1185">Reference proteome</keyword>
<organism evidence="5 6">
    <name type="scientific">Myroides guanonis</name>
    <dbReference type="NCBI Taxonomy" id="1150112"/>
    <lineage>
        <taxon>Bacteria</taxon>
        <taxon>Pseudomonadati</taxon>
        <taxon>Bacteroidota</taxon>
        <taxon>Flavobacteriia</taxon>
        <taxon>Flavobacteriales</taxon>
        <taxon>Flavobacteriaceae</taxon>
        <taxon>Myroides</taxon>
    </lineage>
</organism>
<dbReference type="SUPFAM" id="SSF48452">
    <property type="entry name" value="TPR-like"/>
    <property type="match status" value="2"/>
</dbReference>
<sequence>MNKRYVLLLSALFTTSFSIAQKAELKDAEKAIKKGSISEAKAALNKVEALLPNASNEQKIQYYFLNGNLAVEEIRKNQNFDANVENVMKSYNKLFELDKNANSKYVKQATEELKEVSQQVINKGVEDNNASNYKGATKRFTQAFELNPQDTLYLYYAASTAINSKEYDTAIKHYKTLLDLNFKGNDSYYTATEKASGQVQSFGKDSKMRDLMVKQGTHTDPKLVKEESKRPEIIKNLALIYYQEGKMDQAESLIGDARKANPDDMNLLLTQMDIYLKSNNMGKYEELAKEALTKNPNDDVLLYNLGVTSYQAGKYDAAKEYYTKAIAINPKSENAYLNLAILKLQPDEAITNKMNSLGMSSADNKKYDELKKQKNVIYRDAMTDLEKVLSINPNNQEAKSTLLGIYRALEMTAKANELESK</sequence>
<dbReference type="Gene3D" id="1.25.40.10">
    <property type="entry name" value="Tetratricopeptide repeat domain"/>
    <property type="match status" value="3"/>
</dbReference>
<evidence type="ECO:0000313" key="5">
    <source>
        <dbReference type="EMBL" id="SFI81217.1"/>
    </source>
</evidence>
<dbReference type="SMART" id="SM00028">
    <property type="entry name" value="TPR"/>
    <property type="match status" value="4"/>
</dbReference>
<dbReference type="InterPro" id="IPR019734">
    <property type="entry name" value="TPR_rpt"/>
</dbReference>
<dbReference type="Pfam" id="PF00515">
    <property type="entry name" value="TPR_1"/>
    <property type="match status" value="1"/>
</dbReference>
<dbReference type="RefSeq" id="WP_090677611.1">
    <property type="nucleotide sequence ID" value="NZ_FORU01000001.1"/>
</dbReference>
<feature type="repeat" description="TPR" evidence="3">
    <location>
        <begin position="117"/>
        <end position="150"/>
    </location>
</feature>
<reference evidence="6" key="1">
    <citation type="submission" date="2016-10" db="EMBL/GenBank/DDBJ databases">
        <authorList>
            <person name="Varghese N."/>
            <person name="Submissions S."/>
        </authorList>
    </citation>
    <scope>NUCLEOTIDE SEQUENCE [LARGE SCALE GENOMIC DNA]</scope>
    <source>
        <strain evidence="6">DSM 26542</strain>
    </source>
</reference>
<dbReference type="PROSITE" id="PS50005">
    <property type="entry name" value="TPR"/>
    <property type="match status" value="3"/>
</dbReference>
<evidence type="ECO:0000256" key="3">
    <source>
        <dbReference type="PROSITE-ProRule" id="PRU00339"/>
    </source>
</evidence>
<dbReference type="OrthoDB" id="1149028at2"/>
<protein>
    <submittedName>
        <fullName evidence="5">Tetratricopeptide repeat-containing protein</fullName>
    </submittedName>
</protein>
<keyword evidence="4" id="KW-0732">Signal</keyword>
<evidence type="ECO:0000256" key="1">
    <source>
        <dbReference type="ARBA" id="ARBA00022737"/>
    </source>
</evidence>
<dbReference type="InterPro" id="IPR011990">
    <property type="entry name" value="TPR-like_helical_dom_sf"/>
</dbReference>
<keyword evidence="2 3" id="KW-0802">TPR repeat</keyword>
<accession>A0A1I3L929</accession>
<proteinExistence type="predicted"/>
<gene>
    <name evidence="5" type="ORF">SAMN04487893_101231</name>
</gene>
<feature type="chain" id="PRO_5017369991" evidence="4">
    <location>
        <begin position="23"/>
        <end position="421"/>
    </location>
</feature>
<feature type="repeat" description="TPR" evidence="3">
    <location>
        <begin position="299"/>
        <end position="332"/>
    </location>
</feature>
<evidence type="ECO:0000256" key="2">
    <source>
        <dbReference type="ARBA" id="ARBA00022803"/>
    </source>
</evidence>
<dbReference type="InterPro" id="IPR051685">
    <property type="entry name" value="Ycf3/AcsC/BcsC/TPR_MFPF"/>
</dbReference>
<dbReference type="PANTHER" id="PTHR44943">
    <property type="entry name" value="CELLULOSE SYNTHASE OPERON PROTEIN C"/>
    <property type="match status" value="1"/>
</dbReference>
<evidence type="ECO:0000313" key="6">
    <source>
        <dbReference type="Proteomes" id="UP000243887"/>
    </source>
</evidence>
<keyword evidence="1" id="KW-0677">Repeat</keyword>
<dbReference type="Proteomes" id="UP000243887">
    <property type="component" value="Unassembled WGS sequence"/>
</dbReference>
<dbReference type="AlphaFoldDB" id="A0A1I3L929"/>
<name>A0A1I3L929_9FLAO</name>
<dbReference type="STRING" id="1150112.SAMN04487893_101231"/>
<feature type="repeat" description="TPR" evidence="3">
    <location>
        <begin position="231"/>
        <end position="264"/>
    </location>
</feature>
<dbReference type="PROSITE" id="PS50293">
    <property type="entry name" value="TPR_REGION"/>
    <property type="match status" value="1"/>
</dbReference>
<feature type="signal peptide" evidence="4">
    <location>
        <begin position="1"/>
        <end position="22"/>
    </location>
</feature>
<dbReference type="EMBL" id="FORU01000001">
    <property type="protein sequence ID" value="SFI81217.1"/>
    <property type="molecule type" value="Genomic_DNA"/>
</dbReference>
<dbReference type="PANTHER" id="PTHR44943:SF4">
    <property type="entry name" value="TPR REPEAT-CONTAINING PROTEIN MJ0798"/>
    <property type="match status" value="1"/>
</dbReference>